<feature type="transmembrane region" description="Helical" evidence="7">
    <location>
        <begin position="12"/>
        <end position="34"/>
    </location>
</feature>
<feature type="transmembrane region" description="Helical" evidence="7">
    <location>
        <begin position="161"/>
        <end position="178"/>
    </location>
</feature>
<evidence type="ECO:0000256" key="7">
    <source>
        <dbReference type="SAM" id="Phobius"/>
    </source>
</evidence>
<name>A0ABQ5JQQ8_9LACO</name>
<dbReference type="Gene3D" id="1.20.1540.10">
    <property type="entry name" value="Rhomboid-like"/>
    <property type="match status" value="1"/>
</dbReference>
<feature type="domain" description="Peptidase S54 rhomboid" evidence="8">
    <location>
        <begin position="62"/>
        <end position="197"/>
    </location>
</feature>
<evidence type="ECO:0000256" key="6">
    <source>
        <dbReference type="ARBA" id="ARBA00023136"/>
    </source>
</evidence>
<evidence type="ECO:0000256" key="1">
    <source>
        <dbReference type="ARBA" id="ARBA00004141"/>
    </source>
</evidence>
<dbReference type="InterPro" id="IPR022764">
    <property type="entry name" value="Peptidase_S54_rhomboid_dom"/>
</dbReference>
<protein>
    <submittedName>
        <fullName evidence="9">Rhomboid family intramembrane serine protease</fullName>
    </submittedName>
</protein>
<feature type="transmembrane region" description="Helical" evidence="7">
    <location>
        <begin position="103"/>
        <end position="122"/>
    </location>
</feature>
<feature type="transmembrane region" description="Helical" evidence="7">
    <location>
        <begin position="184"/>
        <end position="202"/>
    </location>
</feature>
<sequence>MANWRKFVNGAPVTAGLVTINVVVFILMVAVYHIQGVSLFSTFSGQSLLAAGARYTPAIQAGQWWRLFTPMFIHMSVMHLGMNMVVLYFLGQQIETLFGHWRLLAIYLVSGLTGNIWSAIFLPTTLSAGASTSIFGLFGAFIMLGIVFHGNPYIRAMSRQFVLLVVLNLVMDIFSAGIDIWGHIGGLIGGFAIALVIGVPTVHGQIKWIWRGLGGLALLAICAIGLPLL</sequence>
<dbReference type="InterPro" id="IPR035952">
    <property type="entry name" value="Rhomboid-like_sf"/>
</dbReference>
<evidence type="ECO:0000313" key="9">
    <source>
        <dbReference type="EMBL" id="GKT04853.1"/>
    </source>
</evidence>
<dbReference type="PANTHER" id="PTHR43731">
    <property type="entry name" value="RHOMBOID PROTEASE"/>
    <property type="match status" value="1"/>
</dbReference>
<dbReference type="GO" id="GO:0008233">
    <property type="term" value="F:peptidase activity"/>
    <property type="evidence" value="ECO:0007669"/>
    <property type="project" value="UniProtKB-KW"/>
</dbReference>
<keyword evidence="10" id="KW-1185">Reference proteome</keyword>
<proteinExistence type="inferred from homology"/>
<organism evidence="9 10">
    <name type="scientific">Furfurilactobacillus curtus</name>
    <dbReference type="NCBI Taxonomy" id="1746200"/>
    <lineage>
        <taxon>Bacteria</taxon>
        <taxon>Bacillati</taxon>
        <taxon>Bacillota</taxon>
        <taxon>Bacilli</taxon>
        <taxon>Lactobacillales</taxon>
        <taxon>Lactobacillaceae</taxon>
        <taxon>Furfurilactobacillus</taxon>
    </lineage>
</organism>
<evidence type="ECO:0000256" key="5">
    <source>
        <dbReference type="ARBA" id="ARBA00022989"/>
    </source>
</evidence>
<comment type="similarity">
    <text evidence="2">Belongs to the peptidase S54 family.</text>
</comment>
<evidence type="ECO:0000256" key="3">
    <source>
        <dbReference type="ARBA" id="ARBA00022692"/>
    </source>
</evidence>
<keyword evidence="5 7" id="KW-1133">Transmembrane helix</keyword>
<evidence type="ECO:0000256" key="4">
    <source>
        <dbReference type="ARBA" id="ARBA00022801"/>
    </source>
</evidence>
<keyword evidence="9" id="KW-0645">Protease</keyword>
<evidence type="ECO:0000256" key="2">
    <source>
        <dbReference type="ARBA" id="ARBA00009045"/>
    </source>
</evidence>
<keyword evidence="6 7" id="KW-0472">Membrane</keyword>
<dbReference type="InterPro" id="IPR050925">
    <property type="entry name" value="Rhomboid_protease_S54"/>
</dbReference>
<dbReference type="EMBL" id="BQXO01000001">
    <property type="protein sequence ID" value="GKT04853.1"/>
    <property type="molecule type" value="Genomic_DNA"/>
</dbReference>
<dbReference type="Proteomes" id="UP001628078">
    <property type="component" value="Unassembled WGS sequence"/>
</dbReference>
<evidence type="ECO:0000313" key="10">
    <source>
        <dbReference type="Proteomes" id="UP001628078"/>
    </source>
</evidence>
<gene>
    <name evidence="9" type="ORF">JCM31185_01420</name>
</gene>
<feature type="transmembrane region" description="Helical" evidence="7">
    <location>
        <begin position="209"/>
        <end position="228"/>
    </location>
</feature>
<dbReference type="GO" id="GO:0006508">
    <property type="term" value="P:proteolysis"/>
    <property type="evidence" value="ECO:0007669"/>
    <property type="project" value="UniProtKB-KW"/>
</dbReference>
<reference evidence="9 10" key="1">
    <citation type="submission" date="2022-03" db="EMBL/GenBank/DDBJ databases">
        <title>Draft genome sequence of Furfurilactobacillus curtus JCM 31185.</title>
        <authorList>
            <person name="Suzuki S."/>
            <person name="Endo A."/>
            <person name="Kajikawa A."/>
        </authorList>
    </citation>
    <scope>NUCLEOTIDE SEQUENCE [LARGE SCALE GENOMIC DNA]</scope>
    <source>
        <strain evidence="9 10">JCM 31185</strain>
    </source>
</reference>
<dbReference type="RefSeq" id="WP_407882096.1">
    <property type="nucleotide sequence ID" value="NZ_BQXO01000001.1"/>
</dbReference>
<dbReference type="Pfam" id="PF01694">
    <property type="entry name" value="Rhomboid"/>
    <property type="match status" value="1"/>
</dbReference>
<dbReference type="PANTHER" id="PTHR43731:SF14">
    <property type="entry name" value="PRESENILIN-ASSOCIATED RHOMBOID-LIKE PROTEIN, MITOCHONDRIAL"/>
    <property type="match status" value="1"/>
</dbReference>
<keyword evidence="3 7" id="KW-0812">Transmembrane</keyword>
<dbReference type="SUPFAM" id="SSF144091">
    <property type="entry name" value="Rhomboid-like"/>
    <property type="match status" value="1"/>
</dbReference>
<comment type="subcellular location">
    <subcellularLocation>
        <location evidence="1">Membrane</location>
        <topology evidence="1">Multi-pass membrane protein</topology>
    </subcellularLocation>
</comment>
<keyword evidence="4" id="KW-0378">Hydrolase</keyword>
<accession>A0ABQ5JQQ8</accession>
<evidence type="ECO:0000259" key="8">
    <source>
        <dbReference type="Pfam" id="PF01694"/>
    </source>
</evidence>
<comment type="caution">
    <text evidence="9">The sequence shown here is derived from an EMBL/GenBank/DDBJ whole genome shotgun (WGS) entry which is preliminary data.</text>
</comment>
<feature type="transmembrane region" description="Helical" evidence="7">
    <location>
        <begin position="128"/>
        <end position="149"/>
    </location>
</feature>
<feature type="transmembrane region" description="Helical" evidence="7">
    <location>
        <begin position="71"/>
        <end position="91"/>
    </location>
</feature>